<name>A0A2P8IG19_SACCR</name>
<dbReference type="InterPro" id="IPR027417">
    <property type="entry name" value="P-loop_NTPase"/>
</dbReference>
<dbReference type="InterPro" id="IPR036388">
    <property type="entry name" value="WH-like_DNA-bd_sf"/>
</dbReference>
<dbReference type="AlphaFoldDB" id="A0A2P8IG19"/>
<dbReference type="PRINTS" id="PR00364">
    <property type="entry name" value="DISEASERSIST"/>
</dbReference>
<dbReference type="Gene3D" id="3.40.50.300">
    <property type="entry name" value="P-loop containing nucleotide triphosphate hydrolases"/>
    <property type="match status" value="1"/>
</dbReference>
<accession>A0A2P8IG19</accession>
<dbReference type="SUPFAM" id="SSF46894">
    <property type="entry name" value="C-terminal effector domain of the bipartite response regulators"/>
    <property type="match status" value="1"/>
</dbReference>
<dbReference type="GO" id="GO:0006355">
    <property type="term" value="P:regulation of DNA-templated transcription"/>
    <property type="evidence" value="ECO:0007669"/>
    <property type="project" value="InterPro"/>
</dbReference>
<dbReference type="OrthoDB" id="9812579at2"/>
<dbReference type="SMART" id="SM01043">
    <property type="entry name" value="BTAD"/>
    <property type="match status" value="1"/>
</dbReference>
<feature type="repeat" description="TPR" evidence="3">
    <location>
        <begin position="821"/>
        <end position="854"/>
    </location>
</feature>
<feature type="DNA-binding region" description="OmpR/PhoB-type" evidence="4">
    <location>
        <begin position="1"/>
        <end position="96"/>
    </location>
</feature>
<dbReference type="InterPro" id="IPR058852">
    <property type="entry name" value="HTH_77"/>
</dbReference>
<dbReference type="Pfam" id="PF00931">
    <property type="entry name" value="NB-ARC"/>
    <property type="match status" value="1"/>
</dbReference>
<evidence type="ECO:0000313" key="7">
    <source>
        <dbReference type="Proteomes" id="UP000241118"/>
    </source>
</evidence>
<keyword evidence="3" id="KW-0802">TPR repeat</keyword>
<dbReference type="InterPro" id="IPR001867">
    <property type="entry name" value="OmpR/PhoB-type_DNA-bd"/>
</dbReference>
<dbReference type="PANTHER" id="PTHR47691:SF3">
    <property type="entry name" value="HTH-TYPE TRANSCRIPTIONAL REGULATOR RV0890C-RELATED"/>
    <property type="match status" value="1"/>
</dbReference>
<dbReference type="EMBL" id="PYAX01000002">
    <property type="protein sequence ID" value="PSL57418.1"/>
    <property type="molecule type" value="Genomic_DNA"/>
</dbReference>
<dbReference type="Pfam" id="PF03704">
    <property type="entry name" value="BTAD"/>
    <property type="match status" value="1"/>
</dbReference>
<feature type="domain" description="OmpR/PhoB-type" evidence="5">
    <location>
        <begin position="1"/>
        <end position="96"/>
    </location>
</feature>
<dbReference type="InterPro" id="IPR016032">
    <property type="entry name" value="Sig_transdc_resp-reg_C-effctor"/>
</dbReference>
<dbReference type="Pfam" id="PF00486">
    <property type="entry name" value="Trans_reg_C"/>
    <property type="match status" value="1"/>
</dbReference>
<dbReference type="PROSITE" id="PS50005">
    <property type="entry name" value="TPR"/>
    <property type="match status" value="1"/>
</dbReference>
<sequence>MRFGVLGPLDVRTGDGTPVRVPERKVRVLLADLLAHRGRPVSADRLVADLWGDDGPANPLRALHAKVSQLRRALEEAEPGGRDLVESRSPGYLLHAGDVDADRFAELTARAHEVVDPAARAAVLADALDLWRGSAFADFADHDFTRSAVTRLDEQRLVAVEDLAQARLELGEHAAVVAELADVVSEHPLRERLRAIHLRALYRSGRQHEALAGYDDLRRRLADELGVDPSPELAALHRAMLDQDADLAPPVRPAANLPNPLTPLVGREHDVAEVRRLLGEHRLVTLTGPGGVGKTRLAVEAARRLVDGFADGVRIVEVSAPCSLPDVVAAVLGIRDDGTWGGEHVDTVDRLGMALRDKRMLLVLDNCEPMIPEVAALTAHVLRTAPHLRVLATSQEPLAVAGEVRHPVTPLAVADAVELFVARATAAAPGSALDADAVVAICRRLDGLPLALELAATKVRALGVTGVLSRLDDRFRVLAGGYRDAPPRQRTLRAMIDWSWELLDDAARVVLRRLAVHHEGCTFEAAEAVCGGGDVLEVLTGLVDRSLVVAVEGAGGHRYRLLESVAAYCVERLAEAGELEDVRARHVEYYTDLAERARLRGPEQHEWLRRLDADSANLRVALDHAVRLGLTAQALRLVDALAWYWVLRGRLGEARRAFETVHAVGRTGATTAWHAGIGILTGQGADRDARIEAALRSCPEPHAFWFLGHALCEIGDVTSAEDLTERALTAFTATGDRWGTAAALSDRALQGLLRGDLEAAARDGERSVALFHDLGDTWGRLRGTRPLAAVAEVFGDYDEAAERLRAGLRLAEQLGLWPEVSDLTAGLGRIALLAGDHERAREHHERALNLAAEHGFRAGEVNARLGLALGARRAGDLDTAEQLLHTVLAWHDEVGLSGANALVLAELGFIAELRADPTTAAARHRESYAAALGTGDPRALALALEGLAGATCDPAAAATLLGAADAARRSRNAPLPAGERADVDRITARVMEVLGPVAFGEHFAHGATLSPDQALVYSESGLEKI</sequence>
<evidence type="ECO:0000256" key="4">
    <source>
        <dbReference type="PROSITE-ProRule" id="PRU01091"/>
    </source>
</evidence>
<dbReference type="RefSeq" id="WP_106614362.1">
    <property type="nucleotide sequence ID" value="NZ_PYAX01000002.1"/>
</dbReference>
<dbReference type="Proteomes" id="UP000241118">
    <property type="component" value="Unassembled WGS sequence"/>
</dbReference>
<protein>
    <submittedName>
        <fullName evidence="6">Putative ATPase</fullName>
    </submittedName>
</protein>
<evidence type="ECO:0000313" key="6">
    <source>
        <dbReference type="EMBL" id="PSL57418.1"/>
    </source>
</evidence>
<comment type="similarity">
    <text evidence="1">Belongs to the AfsR/DnrI/RedD regulatory family.</text>
</comment>
<dbReference type="SUPFAM" id="SSF52540">
    <property type="entry name" value="P-loop containing nucleoside triphosphate hydrolases"/>
    <property type="match status" value="1"/>
</dbReference>
<dbReference type="Pfam" id="PF13424">
    <property type="entry name" value="TPR_12"/>
    <property type="match status" value="1"/>
</dbReference>
<dbReference type="Gene3D" id="1.10.10.10">
    <property type="entry name" value="Winged helix-like DNA-binding domain superfamily/Winged helix DNA-binding domain"/>
    <property type="match status" value="1"/>
</dbReference>
<dbReference type="PROSITE" id="PS51755">
    <property type="entry name" value="OMPR_PHOB"/>
    <property type="match status" value="1"/>
</dbReference>
<organism evidence="6 7">
    <name type="scientific">Saccharothrix carnea</name>
    <dbReference type="NCBI Taxonomy" id="1280637"/>
    <lineage>
        <taxon>Bacteria</taxon>
        <taxon>Bacillati</taxon>
        <taxon>Actinomycetota</taxon>
        <taxon>Actinomycetes</taxon>
        <taxon>Pseudonocardiales</taxon>
        <taxon>Pseudonocardiaceae</taxon>
        <taxon>Saccharothrix</taxon>
    </lineage>
</organism>
<gene>
    <name evidence="6" type="ORF">B0I31_102396</name>
</gene>
<comment type="caution">
    <text evidence="6">The sequence shown here is derived from an EMBL/GenBank/DDBJ whole genome shotgun (WGS) entry which is preliminary data.</text>
</comment>
<dbReference type="InterPro" id="IPR019734">
    <property type="entry name" value="TPR_rpt"/>
</dbReference>
<dbReference type="InterPro" id="IPR002182">
    <property type="entry name" value="NB-ARC"/>
</dbReference>
<reference evidence="6 7" key="1">
    <citation type="submission" date="2018-03" db="EMBL/GenBank/DDBJ databases">
        <title>Genomic Encyclopedia of Type Strains, Phase III (KMG-III): the genomes of soil and plant-associated and newly described type strains.</title>
        <authorList>
            <person name="Whitman W."/>
        </authorList>
    </citation>
    <scope>NUCLEOTIDE SEQUENCE [LARGE SCALE GENOMIC DNA]</scope>
    <source>
        <strain evidence="6 7">CGMCC 4.7097</strain>
    </source>
</reference>
<evidence type="ECO:0000256" key="1">
    <source>
        <dbReference type="ARBA" id="ARBA00005820"/>
    </source>
</evidence>
<dbReference type="PANTHER" id="PTHR47691">
    <property type="entry name" value="REGULATOR-RELATED"/>
    <property type="match status" value="1"/>
</dbReference>
<evidence type="ECO:0000256" key="2">
    <source>
        <dbReference type="ARBA" id="ARBA00023125"/>
    </source>
</evidence>
<dbReference type="GO" id="GO:0003677">
    <property type="term" value="F:DNA binding"/>
    <property type="evidence" value="ECO:0007669"/>
    <property type="project" value="UniProtKB-UniRule"/>
</dbReference>
<dbReference type="Pfam" id="PF25872">
    <property type="entry name" value="HTH_77"/>
    <property type="match status" value="1"/>
</dbReference>
<dbReference type="SMART" id="SM00862">
    <property type="entry name" value="Trans_reg_C"/>
    <property type="match status" value="1"/>
</dbReference>
<dbReference type="GO" id="GO:0043531">
    <property type="term" value="F:ADP binding"/>
    <property type="evidence" value="ECO:0007669"/>
    <property type="project" value="InterPro"/>
</dbReference>
<keyword evidence="7" id="KW-1185">Reference proteome</keyword>
<dbReference type="Gene3D" id="1.25.40.10">
    <property type="entry name" value="Tetratricopeptide repeat domain"/>
    <property type="match status" value="2"/>
</dbReference>
<dbReference type="InterPro" id="IPR005158">
    <property type="entry name" value="BTAD"/>
</dbReference>
<dbReference type="CDD" id="cd15831">
    <property type="entry name" value="BTAD"/>
    <property type="match status" value="1"/>
</dbReference>
<dbReference type="SUPFAM" id="SSF48452">
    <property type="entry name" value="TPR-like"/>
    <property type="match status" value="2"/>
</dbReference>
<evidence type="ECO:0000256" key="3">
    <source>
        <dbReference type="PROSITE-ProRule" id="PRU00339"/>
    </source>
</evidence>
<keyword evidence="2 4" id="KW-0238">DNA-binding</keyword>
<evidence type="ECO:0000259" key="5">
    <source>
        <dbReference type="PROSITE" id="PS51755"/>
    </source>
</evidence>
<dbReference type="InterPro" id="IPR011990">
    <property type="entry name" value="TPR-like_helical_dom_sf"/>
</dbReference>
<dbReference type="SMART" id="SM00028">
    <property type="entry name" value="TPR"/>
    <property type="match status" value="4"/>
</dbReference>
<dbReference type="GO" id="GO:0000160">
    <property type="term" value="P:phosphorelay signal transduction system"/>
    <property type="evidence" value="ECO:0007669"/>
    <property type="project" value="InterPro"/>
</dbReference>
<proteinExistence type="inferred from homology"/>